<dbReference type="EMBL" id="OD004709">
    <property type="protein sequence ID" value="CAD7410374.1"/>
    <property type="molecule type" value="Genomic_DNA"/>
</dbReference>
<reference evidence="1" key="1">
    <citation type="submission" date="2020-11" db="EMBL/GenBank/DDBJ databases">
        <authorList>
            <person name="Tran Van P."/>
        </authorList>
    </citation>
    <scope>NUCLEOTIDE SEQUENCE</scope>
</reference>
<name>A0A7R9DB98_TIMPO</name>
<gene>
    <name evidence="1" type="ORF">TPSB3V08_LOCUS7312</name>
</gene>
<organism evidence="1">
    <name type="scientific">Timema poppense</name>
    <name type="common">Walking stick</name>
    <dbReference type="NCBI Taxonomy" id="170557"/>
    <lineage>
        <taxon>Eukaryota</taxon>
        <taxon>Metazoa</taxon>
        <taxon>Ecdysozoa</taxon>
        <taxon>Arthropoda</taxon>
        <taxon>Hexapoda</taxon>
        <taxon>Insecta</taxon>
        <taxon>Pterygota</taxon>
        <taxon>Neoptera</taxon>
        <taxon>Polyneoptera</taxon>
        <taxon>Phasmatodea</taxon>
        <taxon>Timematodea</taxon>
        <taxon>Timematoidea</taxon>
        <taxon>Timematidae</taxon>
        <taxon>Timema</taxon>
    </lineage>
</organism>
<dbReference type="AlphaFoldDB" id="A0A7R9DB98"/>
<sequence>MYTLFTLKGSSLTLTVYTMTLAYKLHHSGTKKSYRDVLRESYSMLPGDNKSEIPSGTADITTNTKLTDVL</sequence>
<evidence type="ECO:0000313" key="1">
    <source>
        <dbReference type="EMBL" id="CAD7410374.1"/>
    </source>
</evidence>
<protein>
    <submittedName>
        <fullName evidence="1">Uncharacterized protein</fullName>
    </submittedName>
</protein>
<proteinExistence type="predicted"/>
<accession>A0A7R9DB98</accession>